<dbReference type="InterPro" id="IPR017441">
    <property type="entry name" value="Protein_kinase_ATP_BS"/>
</dbReference>
<dbReference type="PROSITE" id="PS00107">
    <property type="entry name" value="PROTEIN_KINASE_ATP"/>
    <property type="match status" value="1"/>
</dbReference>
<evidence type="ECO:0000256" key="1">
    <source>
        <dbReference type="ARBA" id="ARBA00012513"/>
    </source>
</evidence>
<proteinExistence type="predicted"/>
<evidence type="ECO:0000313" key="10">
    <source>
        <dbReference type="EMBL" id="CAA9530980.1"/>
    </source>
</evidence>
<keyword evidence="5 10" id="KW-0418">Kinase</keyword>
<dbReference type="InterPro" id="IPR008271">
    <property type="entry name" value="Ser/Thr_kinase_AS"/>
</dbReference>
<keyword evidence="2 10" id="KW-0723">Serine/threonine-protein kinase</keyword>
<evidence type="ECO:0000256" key="8">
    <source>
        <dbReference type="SAM" id="MobiDB-lite"/>
    </source>
</evidence>
<dbReference type="PANTHER" id="PTHR43289:SF6">
    <property type="entry name" value="SERINE_THREONINE-PROTEIN KINASE NEKL-3"/>
    <property type="match status" value="1"/>
</dbReference>
<gene>
    <name evidence="10" type="ORF">AVDCRST_MAG85-3674</name>
</gene>
<keyword evidence="6 7" id="KW-0067">ATP-binding</keyword>
<dbReference type="GO" id="GO:0005524">
    <property type="term" value="F:ATP binding"/>
    <property type="evidence" value="ECO:0007669"/>
    <property type="project" value="UniProtKB-UniRule"/>
</dbReference>
<dbReference type="GO" id="GO:0004674">
    <property type="term" value="F:protein serine/threonine kinase activity"/>
    <property type="evidence" value="ECO:0007669"/>
    <property type="project" value="UniProtKB-KW"/>
</dbReference>
<dbReference type="EC" id="2.7.11.1" evidence="1"/>
<feature type="binding site" evidence="7">
    <location>
        <position position="50"/>
    </location>
    <ligand>
        <name>ATP</name>
        <dbReference type="ChEBI" id="CHEBI:30616"/>
    </ligand>
</feature>
<feature type="region of interest" description="Disordered" evidence="8">
    <location>
        <begin position="306"/>
        <end position="350"/>
    </location>
</feature>
<dbReference type="AlphaFoldDB" id="A0A6J4TTD0"/>
<evidence type="ECO:0000259" key="9">
    <source>
        <dbReference type="PROSITE" id="PS50011"/>
    </source>
</evidence>
<name>A0A6J4TTD0_9ACTN</name>
<evidence type="ECO:0000256" key="2">
    <source>
        <dbReference type="ARBA" id="ARBA00022527"/>
    </source>
</evidence>
<feature type="domain" description="Protein kinase" evidence="9">
    <location>
        <begin position="21"/>
        <end position="272"/>
    </location>
</feature>
<dbReference type="PANTHER" id="PTHR43289">
    <property type="entry name" value="MITOGEN-ACTIVATED PROTEIN KINASE KINASE KINASE 20-RELATED"/>
    <property type="match status" value="1"/>
</dbReference>
<keyword evidence="3" id="KW-0808">Transferase</keyword>
<dbReference type="PROSITE" id="PS00108">
    <property type="entry name" value="PROTEIN_KINASE_ST"/>
    <property type="match status" value="1"/>
</dbReference>
<organism evidence="10">
    <name type="scientific">uncultured Solirubrobacteraceae bacterium</name>
    <dbReference type="NCBI Taxonomy" id="1162706"/>
    <lineage>
        <taxon>Bacteria</taxon>
        <taxon>Bacillati</taxon>
        <taxon>Actinomycetota</taxon>
        <taxon>Thermoleophilia</taxon>
        <taxon>Solirubrobacterales</taxon>
        <taxon>Solirubrobacteraceae</taxon>
        <taxon>environmental samples</taxon>
    </lineage>
</organism>
<reference evidence="10" key="1">
    <citation type="submission" date="2020-02" db="EMBL/GenBank/DDBJ databases">
        <authorList>
            <person name="Meier V. D."/>
        </authorList>
    </citation>
    <scope>NUCLEOTIDE SEQUENCE</scope>
    <source>
        <strain evidence="10">AVDCRST_MAG85</strain>
    </source>
</reference>
<evidence type="ECO:0000256" key="7">
    <source>
        <dbReference type="PROSITE-ProRule" id="PRU10141"/>
    </source>
</evidence>
<evidence type="ECO:0000256" key="6">
    <source>
        <dbReference type="ARBA" id="ARBA00022840"/>
    </source>
</evidence>
<dbReference type="Gene3D" id="3.30.200.20">
    <property type="entry name" value="Phosphorylase Kinase, domain 1"/>
    <property type="match status" value="1"/>
</dbReference>
<protein>
    <recommendedName>
        <fullName evidence="1">non-specific serine/threonine protein kinase</fullName>
        <ecNumber evidence="1">2.7.11.1</ecNumber>
    </recommendedName>
</protein>
<dbReference type="SMART" id="SM00220">
    <property type="entry name" value="S_TKc"/>
    <property type="match status" value="1"/>
</dbReference>
<dbReference type="EMBL" id="CADCVT010000411">
    <property type="protein sequence ID" value="CAA9530980.1"/>
    <property type="molecule type" value="Genomic_DNA"/>
</dbReference>
<dbReference type="CDD" id="cd14014">
    <property type="entry name" value="STKc_PknB_like"/>
    <property type="match status" value="1"/>
</dbReference>
<dbReference type="PROSITE" id="PS50011">
    <property type="entry name" value="PROTEIN_KINASE_DOM"/>
    <property type="match status" value="1"/>
</dbReference>
<accession>A0A6J4TTD0</accession>
<keyword evidence="4 7" id="KW-0547">Nucleotide-binding</keyword>
<dbReference type="InterPro" id="IPR011009">
    <property type="entry name" value="Kinase-like_dom_sf"/>
</dbReference>
<dbReference type="Gene3D" id="1.10.510.10">
    <property type="entry name" value="Transferase(Phosphotransferase) domain 1"/>
    <property type="match status" value="1"/>
</dbReference>
<sequence length="426" mass="45133">MHQPDTVELTRGDEPLVLDRYRLVRRLGSGGFGVVWLAHDERLDRAVAVKRIPLEGGENPRAEREALAAARLSHPGIVALYEAGRDDEAWWLVSELVRGKTLGELEREGALSDFDVVSIGAEMCAALEHAHSRGVIHRDVKPGNVMVADDGAAKLTDFGIARLADATGALTHTGDVVGTLAYMAPEQAEGRQVTPSADLYSLALVVYEALSGSNPIRAEGAAATARRLGMVLPPLRRLRRDLPRELCDAIDVAVDPDPDLRGTPADLRHALLAFEGSVSDEPGYVTAQTSALGGLLDRTRVWGSRGAHDEPYAEPGRARTATGQDSWPEDRREPKLIPHGAVPAGLRDPRGHPRTTLLGRAFAAASAGGLTTWALSELDVDLSLGGAVSAPEPAAVAGVVAVAVAILPRLGWLLGLLGLLVLLGPD</sequence>
<dbReference type="SUPFAM" id="SSF56112">
    <property type="entry name" value="Protein kinase-like (PK-like)"/>
    <property type="match status" value="1"/>
</dbReference>
<dbReference type="Pfam" id="PF00069">
    <property type="entry name" value="Pkinase"/>
    <property type="match status" value="1"/>
</dbReference>
<dbReference type="InterPro" id="IPR000719">
    <property type="entry name" value="Prot_kinase_dom"/>
</dbReference>
<evidence type="ECO:0000256" key="5">
    <source>
        <dbReference type="ARBA" id="ARBA00022777"/>
    </source>
</evidence>
<evidence type="ECO:0000256" key="4">
    <source>
        <dbReference type="ARBA" id="ARBA00022741"/>
    </source>
</evidence>
<evidence type="ECO:0000256" key="3">
    <source>
        <dbReference type="ARBA" id="ARBA00022679"/>
    </source>
</evidence>
<feature type="non-terminal residue" evidence="10">
    <location>
        <position position="426"/>
    </location>
</feature>